<evidence type="ECO:0000313" key="2">
    <source>
        <dbReference type="Proteomes" id="UP001560573"/>
    </source>
</evidence>
<dbReference type="SUPFAM" id="SSF143100">
    <property type="entry name" value="TTHA1013/TTHA0281-like"/>
    <property type="match status" value="1"/>
</dbReference>
<dbReference type="Gene3D" id="3.30.160.250">
    <property type="match status" value="1"/>
</dbReference>
<dbReference type="RefSeq" id="WP_369330282.1">
    <property type="nucleotide sequence ID" value="NZ_JAULBC010000005.1"/>
</dbReference>
<organism evidence="1 2">
    <name type="scientific">Danxiaibacter flavus</name>
    <dbReference type="NCBI Taxonomy" id="3049108"/>
    <lineage>
        <taxon>Bacteria</taxon>
        <taxon>Pseudomonadati</taxon>
        <taxon>Bacteroidota</taxon>
        <taxon>Chitinophagia</taxon>
        <taxon>Chitinophagales</taxon>
        <taxon>Chitinophagaceae</taxon>
        <taxon>Danxiaibacter</taxon>
    </lineage>
</organism>
<sequence length="81" mass="9013">MITEKFQLTGVFVQDPETKGFTAFFAQLPNIIAEGDTEEEATHNLIHTVQAVFEHQKNIELQSACASQSNVITKPFNLSFA</sequence>
<dbReference type="EMBL" id="JAULBC010000005">
    <property type="protein sequence ID" value="MEX6688872.1"/>
    <property type="molecule type" value="Genomic_DNA"/>
</dbReference>
<gene>
    <name evidence="1" type="ORF">QTN47_15295</name>
</gene>
<evidence type="ECO:0008006" key="3">
    <source>
        <dbReference type="Google" id="ProtNLM"/>
    </source>
</evidence>
<comment type="caution">
    <text evidence="1">The sequence shown here is derived from an EMBL/GenBank/DDBJ whole genome shotgun (WGS) entry which is preliminary data.</text>
</comment>
<dbReference type="Proteomes" id="UP001560573">
    <property type="component" value="Unassembled WGS sequence"/>
</dbReference>
<evidence type="ECO:0000313" key="1">
    <source>
        <dbReference type="EMBL" id="MEX6688872.1"/>
    </source>
</evidence>
<proteinExistence type="predicted"/>
<dbReference type="InterPro" id="IPR035069">
    <property type="entry name" value="TTHA1013/TTHA0281-like"/>
</dbReference>
<keyword evidence="2" id="KW-1185">Reference proteome</keyword>
<accession>A0ABV3ZG57</accession>
<protein>
    <recommendedName>
        <fullName evidence="3">Type II toxin-antitoxin system HicB family antitoxin</fullName>
    </recommendedName>
</protein>
<name>A0ABV3ZG57_9BACT</name>
<reference evidence="1 2" key="1">
    <citation type="submission" date="2023-07" db="EMBL/GenBank/DDBJ databases">
        <authorList>
            <person name="Lian W.-H."/>
        </authorList>
    </citation>
    <scope>NUCLEOTIDE SEQUENCE [LARGE SCALE GENOMIC DNA]</scope>
    <source>
        <strain evidence="1 2">SYSU DXS3180</strain>
    </source>
</reference>